<gene>
    <name evidence="7" type="ORF">DRF67_02305</name>
</gene>
<dbReference type="InterPro" id="IPR027619">
    <property type="entry name" value="C-S_lyase_PatB-like"/>
</dbReference>
<evidence type="ECO:0000256" key="5">
    <source>
        <dbReference type="ARBA" id="ARBA00037974"/>
    </source>
</evidence>
<dbReference type="EC" id="4.4.1.13" evidence="2"/>
<keyword evidence="4 7" id="KW-0456">Lyase</keyword>
<protein>
    <recommendedName>
        <fullName evidence="2">cysteine-S-conjugate beta-lyase</fullName>
        <ecNumber evidence="2">4.4.1.13</ecNumber>
    </recommendedName>
</protein>
<comment type="similarity">
    <text evidence="5">Belongs to the class-II pyridoxal-phosphate-dependent aminotransferase family. MalY/PatB cystathionine beta-lyase subfamily.</text>
</comment>
<sequence>MKYNFDEIIDRRGTHSVKWDWAKENILPMWVADMDFKTAPKVLHAIAEKVSHGIFGYGTIPESFNESVITWWETHHHFTIEKEWLLPTTGILPSLSAIVRTFVKPDEQIILQTPVYNHFFTLLENYGCHLVCNDLKYEDGNYAIDFEDLEIKASDPKTKLLLFCNPHNPVGKVWTRDDLEKIAEICSRNNVMVVSDEIHSDLIFADRPHIPFISIAQNYNLDSVTCGSPCKTFNFSGLPVSYLICRNKTILQQVRKMLELQENSYPNPIAMEALIAAYTEGQEWMGELKGYLYRNFIYLRDFCSEHLPKIKVIPLEATYLVWLDCTALGKSSDELSKILLMEGKVWLNSGTMYGASGEGFLRINIGCPRELLTDGLERLKKSFEEI</sequence>
<dbReference type="SUPFAM" id="SSF53383">
    <property type="entry name" value="PLP-dependent transferases"/>
    <property type="match status" value="1"/>
</dbReference>
<dbReference type="Pfam" id="PF00155">
    <property type="entry name" value="Aminotran_1_2"/>
    <property type="match status" value="1"/>
</dbReference>
<dbReference type="InterPro" id="IPR004839">
    <property type="entry name" value="Aminotransferase_I/II_large"/>
</dbReference>
<dbReference type="Gene3D" id="3.90.1150.10">
    <property type="entry name" value="Aspartate Aminotransferase, domain 1"/>
    <property type="match status" value="1"/>
</dbReference>
<comment type="caution">
    <text evidence="7">The sequence shown here is derived from an EMBL/GenBank/DDBJ whole genome shotgun (WGS) entry which is preliminary data.</text>
</comment>
<evidence type="ECO:0000256" key="1">
    <source>
        <dbReference type="ARBA" id="ARBA00001933"/>
    </source>
</evidence>
<dbReference type="InterPro" id="IPR015421">
    <property type="entry name" value="PyrdxlP-dep_Trfase_major"/>
</dbReference>
<evidence type="ECO:0000256" key="3">
    <source>
        <dbReference type="ARBA" id="ARBA00022898"/>
    </source>
</evidence>
<dbReference type="CDD" id="cd00609">
    <property type="entry name" value="AAT_like"/>
    <property type="match status" value="1"/>
</dbReference>
<name>A0A3D9B9H0_9FLAO</name>
<dbReference type="RefSeq" id="WP_115926204.1">
    <property type="nucleotide sequence ID" value="NZ_QNVV01000001.1"/>
</dbReference>
<reference evidence="7 8" key="1">
    <citation type="submission" date="2018-06" db="EMBL/GenBank/DDBJ databases">
        <title>Novel Chryseobacterium species.</title>
        <authorList>
            <person name="Newman J."/>
            <person name="Hugo C."/>
            <person name="Oosthuizen L."/>
            <person name="Charimba G."/>
        </authorList>
    </citation>
    <scope>NUCLEOTIDE SEQUENCE [LARGE SCALE GENOMIC DNA]</scope>
    <source>
        <strain evidence="7 8">7_F195</strain>
    </source>
</reference>
<dbReference type="NCBIfam" id="TIGR04350">
    <property type="entry name" value="C_S_lyase_PatB"/>
    <property type="match status" value="1"/>
</dbReference>
<dbReference type="PANTHER" id="PTHR43525">
    <property type="entry name" value="PROTEIN MALY"/>
    <property type="match status" value="1"/>
</dbReference>
<comment type="cofactor">
    <cofactor evidence="1">
        <name>pyridoxal 5'-phosphate</name>
        <dbReference type="ChEBI" id="CHEBI:597326"/>
    </cofactor>
</comment>
<evidence type="ECO:0000313" key="8">
    <source>
        <dbReference type="Proteomes" id="UP000256257"/>
    </source>
</evidence>
<dbReference type="AlphaFoldDB" id="A0A3D9B9H0"/>
<evidence type="ECO:0000313" key="7">
    <source>
        <dbReference type="EMBL" id="REC50381.1"/>
    </source>
</evidence>
<feature type="domain" description="Aminotransferase class I/classII large" evidence="6">
    <location>
        <begin position="32"/>
        <end position="379"/>
    </location>
</feature>
<dbReference type="GO" id="GO:0047804">
    <property type="term" value="F:cysteine-S-conjugate beta-lyase activity"/>
    <property type="evidence" value="ECO:0007669"/>
    <property type="project" value="UniProtKB-EC"/>
</dbReference>
<dbReference type="InterPro" id="IPR015424">
    <property type="entry name" value="PyrdxlP-dep_Trfase"/>
</dbReference>
<accession>A0A3D9B9H0</accession>
<dbReference type="OrthoDB" id="9802872at2"/>
<dbReference type="Proteomes" id="UP000256257">
    <property type="component" value="Unassembled WGS sequence"/>
</dbReference>
<proteinExistence type="inferred from homology"/>
<dbReference type="InterPro" id="IPR015422">
    <property type="entry name" value="PyrdxlP-dep_Trfase_small"/>
</dbReference>
<keyword evidence="8" id="KW-1185">Reference proteome</keyword>
<evidence type="ECO:0000256" key="4">
    <source>
        <dbReference type="ARBA" id="ARBA00023239"/>
    </source>
</evidence>
<keyword evidence="3" id="KW-0663">Pyridoxal phosphate</keyword>
<dbReference type="InterPro" id="IPR051798">
    <property type="entry name" value="Class-II_PLP-Dep_Aminotrans"/>
</dbReference>
<dbReference type="PANTHER" id="PTHR43525:SF1">
    <property type="entry name" value="PROTEIN MALY"/>
    <property type="match status" value="1"/>
</dbReference>
<dbReference type="Gene3D" id="3.40.640.10">
    <property type="entry name" value="Type I PLP-dependent aspartate aminotransferase-like (Major domain)"/>
    <property type="match status" value="1"/>
</dbReference>
<dbReference type="GO" id="GO:0030170">
    <property type="term" value="F:pyridoxal phosphate binding"/>
    <property type="evidence" value="ECO:0007669"/>
    <property type="project" value="InterPro"/>
</dbReference>
<dbReference type="EMBL" id="QNVV01000001">
    <property type="protein sequence ID" value="REC50381.1"/>
    <property type="molecule type" value="Genomic_DNA"/>
</dbReference>
<evidence type="ECO:0000256" key="2">
    <source>
        <dbReference type="ARBA" id="ARBA00012224"/>
    </source>
</evidence>
<evidence type="ECO:0000259" key="6">
    <source>
        <dbReference type="Pfam" id="PF00155"/>
    </source>
</evidence>
<organism evidence="7 8">
    <name type="scientific">Chryseobacterium pennipullorum</name>
    <dbReference type="NCBI Taxonomy" id="2258963"/>
    <lineage>
        <taxon>Bacteria</taxon>
        <taxon>Pseudomonadati</taxon>
        <taxon>Bacteroidota</taxon>
        <taxon>Flavobacteriia</taxon>
        <taxon>Flavobacteriales</taxon>
        <taxon>Weeksellaceae</taxon>
        <taxon>Chryseobacterium group</taxon>
        <taxon>Chryseobacterium</taxon>
    </lineage>
</organism>